<dbReference type="KEGG" id="fper:ACH24_00720"/>
<dbReference type="InterPro" id="IPR035984">
    <property type="entry name" value="Acyl-CoA-binding_sf"/>
</dbReference>
<reference evidence="1 2" key="1">
    <citation type="journal article" date="2016" name="Int. J. Syst. Evol. Microbiol.">
        <title>Reclassification of Wolbachia persica as Francisella persica comb. nov. and emended description of the family Francisellaceae.</title>
        <authorList>
            <person name="Larson M.A."/>
            <person name="Nalbantoglu U."/>
            <person name="Sayood K."/>
            <person name="Zentz E.B."/>
            <person name="Cer R.Z."/>
            <person name="Iwen P.C."/>
            <person name="Francesconi S.C."/>
            <person name="Bishop-Lilly K.A."/>
            <person name="Mokashi V.P."/>
            <person name="Sjostedt A."/>
            <person name="Hinrichs S.H."/>
        </authorList>
    </citation>
    <scope>NUCLEOTIDE SEQUENCE [LARGE SCALE GENOMIC DNA]</scope>
    <source>
        <strain evidence="1 2">FSC845</strain>
    </source>
</reference>
<sequence length="81" mass="9785">MTELEKKFEEMLVAVRDKTIDLEPNNSQKLKLYAFYQQVLKATIILKNSALRIVERTKCMVCNAIKWYVERRCYARLLKWR</sequence>
<accession>A0AAC8VDP3</accession>
<proteinExistence type="predicted"/>
<dbReference type="EMBL" id="CP012505">
    <property type="protein sequence ID" value="ALB01342.1"/>
    <property type="molecule type" value="Genomic_DNA"/>
</dbReference>
<evidence type="ECO:0000313" key="1">
    <source>
        <dbReference type="EMBL" id="ALB01342.1"/>
    </source>
</evidence>
<name>A0AAC8VDP3_9GAMM</name>
<evidence type="ECO:0000313" key="2">
    <source>
        <dbReference type="Proteomes" id="UP000242800"/>
    </source>
</evidence>
<keyword evidence="2" id="KW-1185">Reference proteome</keyword>
<protein>
    <submittedName>
        <fullName evidence="1">Uncharacterized protein</fullName>
    </submittedName>
</protein>
<organism evidence="1 2">
    <name type="scientific">Francisella persica ATCC VR-331</name>
    <dbReference type="NCBI Taxonomy" id="1086726"/>
    <lineage>
        <taxon>Bacteria</taxon>
        <taxon>Pseudomonadati</taxon>
        <taxon>Pseudomonadota</taxon>
        <taxon>Gammaproteobacteria</taxon>
        <taxon>Thiotrichales</taxon>
        <taxon>Francisellaceae</taxon>
        <taxon>Francisella</taxon>
    </lineage>
</organism>
<dbReference type="GO" id="GO:0000062">
    <property type="term" value="F:fatty-acyl-CoA binding"/>
    <property type="evidence" value="ECO:0007669"/>
    <property type="project" value="InterPro"/>
</dbReference>
<dbReference type="Gene3D" id="1.20.80.10">
    <property type="match status" value="1"/>
</dbReference>
<dbReference type="Proteomes" id="UP000242800">
    <property type="component" value="Chromosome"/>
</dbReference>
<gene>
    <name evidence="1" type="ORF">ACH24_00720</name>
</gene>
<dbReference type="SUPFAM" id="SSF47027">
    <property type="entry name" value="Acyl-CoA binding protein"/>
    <property type="match status" value="1"/>
</dbReference>
<dbReference type="InterPro" id="IPR014352">
    <property type="entry name" value="FERM/acyl-CoA-bd_prot_sf"/>
</dbReference>
<dbReference type="AlphaFoldDB" id="A0AAC8VDP3"/>